<name>A0A0D1LCY8_9MYCO</name>
<keyword evidence="4" id="KW-1185">Reference proteome</keyword>
<evidence type="ECO:0000256" key="1">
    <source>
        <dbReference type="SAM" id="MobiDB-lite"/>
    </source>
</evidence>
<evidence type="ECO:0000313" key="3">
    <source>
        <dbReference type="EMBL" id="KIU16147.1"/>
    </source>
</evidence>
<dbReference type="SUPFAM" id="SSF53955">
    <property type="entry name" value="Lysozyme-like"/>
    <property type="match status" value="1"/>
</dbReference>
<dbReference type="AlphaFoldDB" id="A0A0D1LCY8"/>
<proteinExistence type="predicted"/>
<evidence type="ECO:0000259" key="2">
    <source>
        <dbReference type="Pfam" id="PF01464"/>
    </source>
</evidence>
<dbReference type="RefSeq" id="WP_043986303.1">
    <property type="nucleotide sequence ID" value="NZ_JXST01000020.1"/>
</dbReference>
<feature type="domain" description="Transglycosylase SLT" evidence="2">
    <location>
        <begin position="115"/>
        <end position="210"/>
    </location>
</feature>
<dbReference type="InterPro" id="IPR008258">
    <property type="entry name" value="Transglycosylase_SLT_dom_1"/>
</dbReference>
<evidence type="ECO:0000313" key="4">
    <source>
        <dbReference type="Proteomes" id="UP000032221"/>
    </source>
</evidence>
<dbReference type="EMBL" id="JXST01000020">
    <property type="protein sequence ID" value="KIU16147.1"/>
    <property type="molecule type" value="Genomic_DNA"/>
</dbReference>
<dbReference type="OrthoDB" id="9796191at2"/>
<feature type="region of interest" description="Disordered" evidence="1">
    <location>
        <begin position="1"/>
        <end position="21"/>
    </location>
</feature>
<dbReference type="Pfam" id="PF01464">
    <property type="entry name" value="SLT"/>
    <property type="match status" value="1"/>
</dbReference>
<reference evidence="3 4" key="1">
    <citation type="submission" date="2015-01" db="EMBL/GenBank/DDBJ databases">
        <title>Genome sequence of Mycobacterium llatzerense and Mycobacterium immunogenum recovered from brain abscess.</title>
        <authorList>
            <person name="Greninger A.L."/>
            <person name="Langelier C."/>
            <person name="Cunningham G."/>
            <person name="Chiu C.Y."/>
            <person name="Miller S."/>
        </authorList>
    </citation>
    <scope>NUCLEOTIDE SEQUENCE [LARGE SCALE GENOMIC DNA]</scope>
    <source>
        <strain evidence="3 4">CLUC14</strain>
    </source>
</reference>
<dbReference type="STRING" id="280871.TL10_15560"/>
<protein>
    <submittedName>
        <fullName evidence="3">Lytic transglycosylase</fullName>
    </submittedName>
</protein>
<dbReference type="InterPro" id="IPR023346">
    <property type="entry name" value="Lysozyme-like_dom_sf"/>
</dbReference>
<dbReference type="CDD" id="cd13399">
    <property type="entry name" value="Slt35-like"/>
    <property type="match status" value="1"/>
</dbReference>
<accession>A0A0D1LCY8</accession>
<organism evidence="3 4">
    <name type="scientific">Mycolicibacterium llatzerense</name>
    <dbReference type="NCBI Taxonomy" id="280871"/>
    <lineage>
        <taxon>Bacteria</taxon>
        <taxon>Bacillati</taxon>
        <taxon>Actinomycetota</taxon>
        <taxon>Actinomycetes</taxon>
        <taxon>Mycobacteriales</taxon>
        <taxon>Mycobacteriaceae</taxon>
        <taxon>Mycolicibacterium</taxon>
    </lineage>
</organism>
<dbReference type="Proteomes" id="UP000032221">
    <property type="component" value="Unassembled WGS sequence"/>
</dbReference>
<dbReference type="Gene3D" id="1.10.530.10">
    <property type="match status" value="1"/>
</dbReference>
<dbReference type="PATRIC" id="fig|280871.6.peg.3225"/>
<comment type="caution">
    <text evidence="3">The sequence shown here is derived from an EMBL/GenBank/DDBJ whole genome shotgun (WGS) entry which is preliminary data.</text>
</comment>
<gene>
    <name evidence="3" type="ORF">TL10_15560</name>
</gene>
<sequence>MLAFTGGGASAADPGPDPVQLADGLVADEQAVRDPATPEPALIDAAHRQQTAYREIARHPEWDAVIAPRIPPALAAAYDRNVDAGRQLFGMTPPRDAIPPWTIQPPAPADELLGYYREAQAASGVDWTYLAAINLIESRFGRINGDSTAGAQGPMQFLPSTFAAYGSGDIRAPRDSILAAGRYLAANGFAADHDRAVHNYNHSGAYVRAVNDYAAVLAADPAAFAGYYQWQVYFRTTSGDVLLPVGYPATR</sequence>